<feature type="chain" id="PRO_5026896476" evidence="2">
    <location>
        <begin position="27"/>
        <end position="391"/>
    </location>
</feature>
<feature type="signal peptide" evidence="2">
    <location>
        <begin position="1"/>
        <end position="26"/>
    </location>
</feature>
<accession>A0A6N8GQG8</accession>
<feature type="compositionally biased region" description="Acidic residues" evidence="1">
    <location>
        <begin position="376"/>
        <end position="391"/>
    </location>
</feature>
<organism evidence="3 4">
    <name type="scientific">Kocuria sediminis</name>
    <dbReference type="NCBI Taxonomy" id="1038857"/>
    <lineage>
        <taxon>Bacteria</taxon>
        <taxon>Bacillati</taxon>
        <taxon>Actinomycetota</taxon>
        <taxon>Actinomycetes</taxon>
        <taxon>Micrococcales</taxon>
        <taxon>Micrococcaceae</taxon>
        <taxon>Kocuria</taxon>
    </lineage>
</organism>
<dbReference type="PANTHER" id="PTHR42941:SF1">
    <property type="entry name" value="SLL1037 PROTEIN"/>
    <property type="match status" value="1"/>
</dbReference>
<evidence type="ECO:0000256" key="2">
    <source>
        <dbReference type="SAM" id="SignalP"/>
    </source>
</evidence>
<dbReference type="NCBIfam" id="TIGR02122">
    <property type="entry name" value="TRAP_TAXI"/>
    <property type="match status" value="1"/>
</dbReference>
<dbReference type="PANTHER" id="PTHR42941">
    <property type="entry name" value="SLL1037 PROTEIN"/>
    <property type="match status" value="1"/>
</dbReference>
<evidence type="ECO:0000256" key="1">
    <source>
        <dbReference type="SAM" id="MobiDB-lite"/>
    </source>
</evidence>
<dbReference type="SUPFAM" id="SSF53850">
    <property type="entry name" value="Periplasmic binding protein-like II"/>
    <property type="match status" value="1"/>
</dbReference>
<reference evidence="3 4" key="1">
    <citation type="submission" date="2019-12" db="EMBL/GenBank/DDBJ databases">
        <authorList>
            <person name="Shi Y."/>
        </authorList>
    </citation>
    <scope>NUCLEOTIDE SEQUENCE [LARGE SCALE GENOMIC DNA]</scope>
    <source>
        <strain evidence="3 4">JCM 17929</strain>
    </source>
</reference>
<dbReference type="EMBL" id="WOGU01000005">
    <property type="protein sequence ID" value="MUN63054.1"/>
    <property type="molecule type" value="Genomic_DNA"/>
</dbReference>
<protein>
    <submittedName>
        <fullName evidence="3">TAXI family TRAP transporter solute-binding subunit</fullName>
    </submittedName>
</protein>
<dbReference type="InterPro" id="IPR011852">
    <property type="entry name" value="TRAP_TAXI"/>
</dbReference>
<name>A0A6N8GQG8_9MICC</name>
<dbReference type="Gene3D" id="3.40.190.10">
    <property type="entry name" value="Periplasmic binding protein-like II"/>
    <property type="match status" value="2"/>
</dbReference>
<keyword evidence="4" id="KW-1185">Reference proteome</keyword>
<dbReference type="Proteomes" id="UP000436989">
    <property type="component" value="Unassembled WGS sequence"/>
</dbReference>
<sequence>MRTTRTRFAALGAVALLGLTGCTAAAGEEPVGPNGLPQQLVWSTYNVGTGTYNDLAAIANTLTTEEGVQVRLMTADTGIGRLAPLVNGTVDYSRAGDEYYYAFEGDYEYASPEWGPQDLRMVWAPLGNYGLLVREDSGIESFADLEGKRFPELTANTSINNKMEGFLNYGGLTGDDVQKVPVSYGEQIAALEAGQIDALYQNVVGSNIDELSSKHDVKWLGFDDPDPARYETWDELMPMVSVGEVTDGAGMEKGESARVLEYTIPLTTLASRDADEVYHLVKSMVEHYESYGTTTPDTHRFSFDAVLKEPLVVPFHEGTVRYFEERGVWTEELERKNQELVERGERMREGWPGVVGSSSEETLAQDWAEWKKTELDTEPATDPSEETDDEN</sequence>
<dbReference type="RefSeq" id="WP_156268793.1">
    <property type="nucleotide sequence ID" value="NZ_WOGU01000005.1"/>
</dbReference>
<evidence type="ECO:0000313" key="4">
    <source>
        <dbReference type="Proteomes" id="UP000436989"/>
    </source>
</evidence>
<gene>
    <name evidence="3" type="ORF">GMA12_07860</name>
</gene>
<comment type="caution">
    <text evidence="3">The sequence shown here is derived from an EMBL/GenBank/DDBJ whole genome shotgun (WGS) entry which is preliminary data.</text>
</comment>
<dbReference type="Pfam" id="PF16868">
    <property type="entry name" value="NMT1_3"/>
    <property type="match status" value="1"/>
</dbReference>
<dbReference type="PROSITE" id="PS51257">
    <property type="entry name" value="PROKAR_LIPOPROTEIN"/>
    <property type="match status" value="1"/>
</dbReference>
<keyword evidence="2" id="KW-0732">Signal</keyword>
<feature type="region of interest" description="Disordered" evidence="1">
    <location>
        <begin position="350"/>
        <end position="391"/>
    </location>
</feature>
<proteinExistence type="predicted"/>
<evidence type="ECO:0000313" key="3">
    <source>
        <dbReference type="EMBL" id="MUN63054.1"/>
    </source>
</evidence>
<dbReference type="AlphaFoldDB" id="A0A6N8GQG8"/>